<dbReference type="eggNOG" id="KOG3308">
    <property type="taxonomic scope" value="Eukaryota"/>
</dbReference>
<dbReference type="SUPFAM" id="SSF52540">
    <property type="entry name" value="P-loop containing nucleoside triphosphate hydrolases"/>
    <property type="match status" value="1"/>
</dbReference>
<evidence type="ECO:0000313" key="1">
    <source>
        <dbReference type="EMBL" id="EIM79950.1"/>
    </source>
</evidence>
<dbReference type="GeneID" id="18807531"/>
<organism evidence="1 2">
    <name type="scientific">Stereum hirsutum (strain FP-91666)</name>
    <name type="common">White-rot fungus</name>
    <dbReference type="NCBI Taxonomy" id="721885"/>
    <lineage>
        <taxon>Eukaryota</taxon>
        <taxon>Fungi</taxon>
        <taxon>Dikarya</taxon>
        <taxon>Basidiomycota</taxon>
        <taxon>Agaricomycotina</taxon>
        <taxon>Agaricomycetes</taxon>
        <taxon>Russulales</taxon>
        <taxon>Stereaceae</taxon>
        <taxon>Stereum</taxon>
    </lineage>
</organism>
<gene>
    <name evidence="1" type="ORF">STEHIDRAFT_87907</name>
</gene>
<accession>R7RYH0</accession>
<dbReference type="CDD" id="cd02024">
    <property type="entry name" value="NRK1"/>
    <property type="match status" value="1"/>
</dbReference>
<dbReference type="GO" id="GO:0016787">
    <property type="term" value="F:hydrolase activity"/>
    <property type="evidence" value="ECO:0007669"/>
    <property type="project" value="UniProtKB-KW"/>
</dbReference>
<dbReference type="EMBL" id="JH687400">
    <property type="protein sequence ID" value="EIM79950.1"/>
    <property type="molecule type" value="Genomic_DNA"/>
</dbReference>
<dbReference type="OMA" id="MDMEAMT"/>
<dbReference type="AlphaFoldDB" id="R7RYH0"/>
<dbReference type="Proteomes" id="UP000053927">
    <property type="component" value="Unassembled WGS sequence"/>
</dbReference>
<reference evidence="2" key="1">
    <citation type="journal article" date="2012" name="Science">
        <title>The Paleozoic origin of enzymatic lignin decomposition reconstructed from 31 fungal genomes.</title>
        <authorList>
            <person name="Floudas D."/>
            <person name="Binder M."/>
            <person name="Riley R."/>
            <person name="Barry K."/>
            <person name="Blanchette R.A."/>
            <person name="Henrissat B."/>
            <person name="Martinez A.T."/>
            <person name="Otillar R."/>
            <person name="Spatafora J.W."/>
            <person name="Yadav J.S."/>
            <person name="Aerts A."/>
            <person name="Benoit I."/>
            <person name="Boyd A."/>
            <person name="Carlson A."/>
            <person name="Copeland A."/>
            <person name="Coutinho P.M."/>
            <person name="de Vries R.P."/>
            <person name="Ferreira P."/>
            <person name="Findley K."/>
            <person name="Foster B."/>
            <person name="Gaskell J."/>
            <person name="Glotzer D."/>
            <person name="Gorecki P."/>
            <person name="Heitman J."/>
            <person name="Hesse C."/>
            <person name="Hori C."/>
            <person name="Igarashi K."/>
            <person name="Jurgens J.A."/>
            <person name="Kallen N."/>
            <person name="Kersten P."/>
            <person name="Kohler A."/>
            <person name="Kuees U."/>
            <person name="Kumar T.K.A."/>
            <person name="Kuo A."/>
            <person name="LaButti K."/>
            <person name="Larrondo L.F."/>
            <person name="Lindquist E."/>
            <person name="Ling A."/>
            <person name="Lombard V."/>
            <person name="Lucas S."/>
            <person name="Lundell T."/>
            <person name="Martin R."/>
            <person name="McLaughlin D.J."/>
            <person name="Morgenstern I."/>
            <person name="Morin E."/>
            <person name="Murat C."/>
            <person name="Nagy L.G."/>
            <person name="Nolan M."/>
            <person name="Ohm R.A."/>
            <person name="Patyshakuliyeva A."/>
            <person name="Rokas A."/>
            <person name="Ruiz-Duenas F.J."/>
            <person name="Sabat G."/>
            <person name="Salamov A."/>
            <person name="Samejima M."/>
            <person name="Schmutz J."/>
            <person name="Slot J.C."/>
            <person name="St John F."/>
            <person name="Stenlid J."/>
            <person name="Sun H."/>
            <person name="Sun S."/>
            <person name="Syed K."/>
            <person name="Tsang A."/>
            <person name="Wiebenga A."/>
            <person name="Young D."/>
            <person name="Pisabarro A."/>
            <person name="Eastwood D.C."/>
            <person name="Martin F."/>
            <person name="Cullen D."/>
            <person name="Grigoriev I.V."/>
            <person name="Hibbett D.S."/>
        </authorList>
    </citation>
    <scope>NUCLEOTIDE SEQUENCE [LARGE SCALE GENOMIC DNA]</scope>
    <source>
        <strain evidence="2">FP-91666</strain>
    </source>
</reference>
<dbReference type="RefSeq" id="XP_007310939.1">
    <property type="nucleotide sequence ID" value="XM_007310877.1"/>
</dbReference>
<name>R7RYH0_STEHR</name>
<sequence>MTSTPIPLPTQGALTEAQSVEAKRTRIILVGLGGATCSGKTTLAKHLRSILPDSFIIHQDDFAPHSSTLPIHPTLGQDWDSAPTAIDYPRLRSFLATVKLTASVPADHKSHDHLNEQKQFEVSGEMRQKWKKLFAELHEKVAKSSGDKGVGEKVVWGLVDGFLLYWDDEVAASLDAKFFLRVPYAALKTRRENRSGYYTAENTFWKDPPGYFDELVYPAYVDAHKKIFENGDVEHGKAIMPGLQLIEPLGRDMGDIVEECCRSLVGLLESVAPQPDVAS</sequence>
<keyword evidence="1" id="KW-0378">Hydrolase</keyword>
<dbReference type="InterPro" id="IPR027417">
    <property type="entry name" value="P-loop_NTPase"/>
</dbReference>
<dbReference type="KEGG" id="shs:STEHIDRAFT_87907"/>
<keyword evidence="2" id="KW-1185">Reference proteome</keyword>
<dbReference type="OrthoDB" id="10041966at2759"/>
<dbReference type="Gene3D" id="3.40.50.300">
    <property type="entry name" value="P-loop containing nucleotide triphosphate hydrolases"/>
    <property type="match status" value="1"/>
</dbReference>
<evidence type="ECO:0000313" key="2">
    <source>
        <dbReference type="Proteomes" id="UP000053927"/>
    </source>
</evidence>
<protein>
    <submittedName>
        <fullName evidence="1">p-loop containing nucleoside triphosphate hydrolase protein</fullName>
    </submittedName>
</protein>
<dbReference type="PANTHER" id="PTHR10285">
    <property type="entry name" value="URIDINE KINASE"/>
    <property type="match status" value="1"/>
</dbReference>
<proteinExistence type="predicted"/>